<organism evidence="8">
    <name type="scientific">Oppiella nova</name>
    <dbReference type="NCBI Taxonomy" id="334625"/>
    <lineage>
        <taxon>Eukaryota</taxon>
        <taxon>Metazoa</taxon>
        <taxon>Ecdysozoa</taxon>
        <taxon>Arthropoda</taxon>
        <taxon>Chelicerata</taxon>
        <taxon>Arachnida</taxon>
        <taxon>Acari</taxon>
        <taxon>Acariformes</taxon>
        <taxon>Sarcoptiformes</taxon>
        <taxon>Oribatida</taxon>
        <taxon>Brachypylina</taxon>
        <taxon>Oppioidea</taxon>
        <taxon>Oppiidae</taxon>
        <taxon>Oppiella</taxon>
    </lineage>
</organism>
<evidence type="ECO:0000256" key="2">
    <source>
        <dbReference type="ARBA" id="ARBA00022692"/>
    </source>
</evidence>
<dbReference type="Pfam" id="PF00520">
    <property type="entry name" value="Ion_trans"/>
    <property type="match status" value="1"/>
</dbReference>
<dbReference type="EMBL" id="OC977443">
    <property type="protein sequence ID" value="CAD7668866.1"/>
    <property type="molecule type" value="Genomic_DNA"/>
</dbReference>
<keyword evidence="4 5" id="KW-0472">Membrane</keyword>
<evidence type="ECO:0000313" key="9">
    <source>
        <dbReference type="Proteomes" id="UP000728032"/>
    </source>
</evidence>
<dbReference type="PANTHER" id="PTHR46474">
    <property type="entry name" value="TWO PORE CALCIUM CHANNEL PROTEIN 1"/>
    <property type="match status" value="1"/>
</dbReference>
<keyword evidence="9" id="KW-1185">Reference proteome</keyword>
<evidence type="ECO:0000256" key="3">
    <source>
        <dbReference type="ARBA" id="ARBA00022989"/>
    </source>
</evidence>
<dbReference type="GO" id="GO:0010008">
    <property type="term" value="C:endosome membrane"/>
    <property type="evidence" value="ECO:0007669"/>
    <property type="project" value="TreeGrafter"/>
</dbReference>
<feature type="domain" description="Ion transport" evidence="6">
    <location>
        <begin position="5"/>
        <end position="142"/>
    </location>
</feature>
<protein>
    <recommendedName>
        <fullName evidence="6">Ion transport domain-containing protein</fullName>
    </recommendedName>
</protein>
<feature type="transmembrane region" description="Helical" evidence="5">
    <location>
        <begin position="32"/>
        <end position="55"/>
    </location>
</feature>
<dbReference type="InterPro" id="IPR028801">
    <property type="entry name" value="TPC1_animal"/>
</dbReference>
<dbReference type="Gene3D" id="1.10.287.70">
    <property type="match status" value="1"/>
</dbReference>
<sequence length="142" mass="16860">MRLPFSFVFVLRSTHLLRLLQHQRRYSDIMGAFIFIIVKRFVSLSIVVLIVYYMYAILGMELFSAYDLTNCCKNTSIEQYFAYSPNATLNGYYYLNNFSDIVVSYVTLFELMVVNNWFILMDGYASVTSDWSRLYFMSFYIM</sequence>
<dbReference type="GO" id="GO:0005216">
    <property type="term" value="F:monoatomic ion channel activity"/>
    <property type="evidence" value="ECO:0007669"/>
    <property type="project" value="InterPro"/>
</dbReference>
<dbReference type="PANTHER" id="PTHR46474:SF1">
    <property type="entry name" value="TWO PORE CHANNEL PROTEIN 1"/>
    <property type="match status" value="1"/>
</dbReference>
<keyword evidence="3 5" id="KW-1133">Transmembrane helix</keyword>
<gene>
    <name evidence="7" type="ORF">ONB1V03_LOCUS23734</name>
    <name evidence="8" type="ORF">ONB1V03_LOCUS23735</name>
</gene>
<evidence type="ECO:0000256" key="1">
    <source>
        <dbReference type="ARBA" id="ARBA00004141"/>
    </source>
</evidence>
<dbReference type="OrthoDB" id="10068803at2759"/>
<dbReference type="Proteomes" id="UP000728032">
    <property type="component" value="Unassembled WGS sequence"/>
</dbReference>
<dbReference type="EMBL" id="OC977431">
    <property type="protein sequence ID" value="CAD7668865.1"/>
    <property type="molecule type" value="Genomic_DNA"/>
</dbReference>
<evidence type="ECO:0000256" key="4">
    <source>
        <dbReference type="ARBA" id="ARBA00023136"/>
    </source>
</evidence>
<dbReference type="EMBL" id="CAJPVJ010062606">
    <property type="protein sequence ID" value="CAG2184314.1"/>
    <property type="molecule type" value="Genomic_DNA"/>
</dbReference>
<evidence type="ECO:0000259" key="6">
    <source>
        <dbReference type="Pfam" id="PF00520"/>
    </source>
</evidence>
<dbReference type="GO" id="GO:0005765">
    <property type="term" value="C:lysosomal membrane"/>
    <property type="evidence" value="ECO:0007669"/>
    <property type="project" value="InterPro"/>
</dbReference>
<feature type="non-terminal residue" evidence="8">
    <location>
        <position position="142"/>
    </location>
</feature>
<dbReference type="InterPro" id="IPR005821">
    <property type="entry name" value="Ion_trans_dom"/>
</dbReference>
<accession>A0A7R9R3G6</accession>
<evidence type="ECO:0000313" key="7">
    <source>
        <dbReference type="EMBL" id="CAD7668865.1"/>
    </source>
</evidence>
<dbReference type="EMBL" id="CAJPVJ010062618">
    <property type="protein sequence ID" value="CAG2184315.1"/>
    <property type="molecule type" value="Genomic_DNA"/>
</dbReference>
<dbReference type="GO" id="GO:0022832">
    <property type="term" value="F:voltage-gated channel activity"/>
    <property type="evidence" value="ECO:0007669"/>
    <property type="project" value="InterPro"/>
</dbReference>
<evidence type="ECO:0000256" key="5">
    <source>
        <dbReference type="SAM" id="Phobius"/>
    </source>
</evidence>
<evidence type="ECO:0000313" key="8">
    <source>
        <dbReference type="EMBL" id="CAD7668866.1"/>
    </source>
</evidence>
<keyword evidence="2 5" id="KW-0812">Transmembrane</keyword>
<name>A0A7R9R3G6_9ACAR</name>
<proteinExistence type="predicted"/>
<dbReference type="AlphaFoldDB" id="A0A7R9R3G6"/>
<comment type="subcellular location">
    <subcellularLocation>
        <location evidence="1">Membrane</location>
        <topology evidence="1">Multi-pass membrane protein</topology>
    </subcellularLocation>
</comment>
<reference evidence="8" key="1">
    <citation type="submission" date="2020-11" db="EMBL/GenBank/DDBJ databases">
        <authorList>
            <person name="Tran Van P."/>
        </authorList>
    </citation>
    <scope>NUCLEOTIDE SEQUENCE</scope>
</reference>